<keyword evidence="2 9" id="KW-0963">Cytoplasm</keyword>
<evidence type="ECO:0000256" key="10">
    <source>
        <dbReference type="RuleBase" id="RU003835"/>
    </source>
</evidence>
<evidence type="ECO:0000256" key="2">
    <source>
        <dbReference type="ARBA" id="ARBA00022490"/>
    </source>
</evidence>
<dbReference type="GO" id="GO:0008776">
    <property type="term" value="F:acetate kinase activity"/>
    <property type="evidence" value="ECO:0007669"/>
    <property type="project" value="UniProtKB-UniRule"/>
</dbReference>
<dbReference type="NCBIfam" id="TIGR00016">
    <property type="entry name" value="ackA"/>
    <property type="match status" value="1"/>
</dbReference>
<dbReference type="GO" id="GO:0005524">
    <property type="term" value="F:ATP binding"/>
    <property type="evidence" value="ECO:0007669"/>
    <property type="project" value="UniProtKB-KW"/>
</dbReference>
<evidence type="ECO:0000256" key="1">
    <source>
        <dbReference type="ARBA" id="ARBA00008748"/>
    </source>
</evidence>
<dbReference type="InterPro" id="IPR000890">
    <property type="entry name" value="Aliphatic_acid_kin_short-chain"/>
</dbReference>
<dbReference type="GO" id="GO:0006083">
    <property type="term" value="P:acetate metabolic process"/>
    <property type="evidence" value="ECO:0007669"/>
    <property type="project" value="TreeGrafter"/>
</dbReference>
<comment type="pathway">
    <text evidence="9">Metabolic intermediate biosynthesis; acetyl-CoA biosynthesis; acetyl-CoA from acetate: step 1/2.</text>
</comment>
<feature type="binding site" evidence="9">
    <location>
        <position position="92"/>
    </location>
    <ligand>
        <name>substrate</name>
    </ligand>
</feature>
<dbReference type="PANTHER" id="PTHR21060">
    <property type="entry name" value="ACETATE KINASE"/>
    <property type="match status" value="1"/>
</dbReference>
<dbReference type="eggNOG" id="COG0282">
    <property type="taxonomic scope" value="Bacteria"/>
</dbReference>
<keyword evidence="7 9" id="KW-0067">ATP-binding</keyword>
<dbReference type="GO" id="GO:0000287">
    <property type="term" value="F:magnesium ion binding"/>
    <property type="evidence" value="ECO:0007669"/>
    <property type="project" value="UniProtKB-UniRule"/>
</dbReference>
<dbReference type="InterPro" id="IPR043129">
    <property type="entry name" value="ATPase_NBD"/>
</dbReference>
<keyword evidence="3 9" id="KW-0808">Transferase</keyword>
<comment type="similarity">
    <text evidence="1 9 10">Belongs to the acetokinase family.</text>
</comment>
<keyword evidence="6 9" id="KW-0418">Kinase</keyword>
<comment type="catalytic activity">
    <reaction evidence="9">
        <text>acetate + ATP = acetyl phosphate + ADP</text>
        <dbReference type="Rhea" id="RHEA:11352"/>
        <dbReference type="ChEBI" id="CHEBI:22191"/>
        <dbReference type="ChEBI" id="CHEBI:30089"/>
        <dbReference type="ChEBI" id="CHEBI:30616"/>
        <dbReference type="ChEBI" id="CHEBI:456216"/>
        <dbReference type="EC" id="2.7.2.1"/>
    </reaction>
</comment>
<evidence type="ECO:0000256" key="3">
    <source>
        <dbReference type="ARBA" id="ARBA00022679"/>
    </source>
</evidence>
<feature type="site" description="Transition state stabilizer" evidence="9">
    <location>
        <position position="180"/>
    </location>
</feature>
<dbReference type="RefSeq" id="WP_008509775.1">
    <property type="nucleotide sequence ID" value="NZ_CM001403.1"/>
</dbReference>
<dbReference type="InterPro" id="IPR023865">
    <property type="entry name" value="Aliphatic_acid_kinase_CS"/>
</dbReference>
<dbReference type="EC" id="2.7.2.1" evidence="9"/>
<dbReference type="SUPFAM" id="SSF53067">
    <property type="entry name" value="Actin-like ATPase domain"/>
    <property type="match status" value="2"/>
</dbReference>
<dbReference type="HOGENOM" id="CLU_020352_0_0_10"/>
<evidence type="ECO:0000256" key="6">
    <source>
        <dbReference type="ARBA" id="ARBA00022777"/>
    </source>
</evidence>
<keyword evidence="12" id="KW-1185">Reference proteome</keyword>
<evidence type="ECO:0000313" key="11">
    <source>
        <dbReference type="EMBL" id="EHQ28837.1"/>
    </source>
</evidence>
<evidence type="ECO:0000313" key="12">
    <source>
        <dbReference type="Proteomes" id="UP000002774"/>
    </source>
</evidence>
<dbReference type="EMBL" id="CM001403">
    <property type="protein sequence ID" value="EHQ28837.1"/>
    <property type="molecule type" value="Genomic_DNA"/>
</dbReference>
<feature type="binding site" evidence="9">
    <location>
        <begin position="207"/>
        <end position="211"/>
    </location>
    <ligand>
        <name>ATP</name>
        <dbReference type="ChEBI" id="CHEBI:30616"/>
    </ligand>
</feature>
<name>H1Y319_9SPHI</name>
<dbReference type="AlphaFoldDB" id="H1Y319"/>
<comment type="subcellular location">
    <subcellularLocation>
        <location evidence="9">Cytoplasm</location>
    </subcellularLocation>
</comment>
<dbReference type="InterPro" id="IPR004372">
    <property type="entry name" value="Ac/propionate_kinase"/>
</dbReference>
<keyword evidence="8 9" id="KW-0460">Magnesium</keyword>
<gene>
    <name evidence="9" type="primary">ackA</name>
    <name evidence="11" type="ORF">Mucpa_4752</name>
</gene>
<protein>
    <recommendedName>
        <fullName evidence="9">Acetate kinase</fullName>
        <ecNumber evidence="9">2.7.2.1</ecNumber>
    </recommendedName>
    <alternativeName>
        <fullName evidence="9">Acetokinase</fullName>
    </alternativeName>
</protein>
<feature type="site" description="Transition state stabilizer" evidence="9">
    <location>
        <position position="240"/>
    </location>
</feature>
<evidence type="ECO:0000256" key="8">
    <source>
        <dbReference type="ARBA" id="ARBA00022842"/>
    </source>
</evidence>
<dbReference type="GO" id="GO:0005829">
    <property type="term" value="C:cytosol"/>
    <property type="evidence" value="ECO:0007669"/>
    <property type="project" value="TreeGrafter"/>
</dbReference>
<sequence length="395" mass="42815">MTAKSATYILCINCGSSSLKFSLYHAGSLQLEWSGSVNAIGSSKSMLVIKNDAQVIEQQNGKYKNLDQAVKAVIRWLKNSSYHQGIAAIGHRLVQGGPKHREPELITGKLLKSLAGFIYLAPNHLPEEIKTIQTFQSAFPGLPQVACFDTAIHRNMPDEAKYYALPATYQSQGLMHYGFHGLSYEYILQKLSQEDEDIKNKKIIIAHLGNGASMAAIKNGVSVETTMGLTPMGGLVMSSRSGDLDPGVLLFLLKQGKLTPTQLDKLLSKDAGLKAIAGIGDVQELLNREAGDADAKAAITLFCYQAKKFIGALAAAMGGLDILVFTGGIGEHSAMIRHRICDGLGFLGIVIHQQANIQSHEIISDRTARVSVKVLTTNEEAMIAQHTQQLTYHNN</sequence>
<dbReference type="PIRSF" id="PIRSF000722">
    <property type="entry name" value="Acetate_prop_kin"/>
    <property type="match status" value="1"/>
</dbReference>
<evidence type="ECO:0000256" key="4">
    <source>
        <dbReference type="ARBA" id="ARBA00022723"/>
    </source>
</evidence>
<proteinExistence type="inferred from homology"/>
<comment type="function">
    <text evidence="9">Catalyzes the formation of acetyl phosphate from acetate and ATP. Can also catalyze the reverse reaction.</text>
</comment>
<evidence type="ECO:0000256" key="5">
    <source>
        <dbReference type="ARBA" id="ARBA00022741"/>
    </source>
</evidence>
<dbReference type="PROSITE" id="PS01076">
    <property type="entry name" value="ACETATE_KINASE_2"/>
    <property type="match status" value="1"/>
</dbReference>
<dbReference type="OrthoDB" id="9802453at2"/>
<feature type="active site" description="Proton donor/acceptor" evidence="9">
    <location>
        <position position="149"/>
    </location>
</feature>
<dbReference type="PANTHER" id="PTHR21060:SF21">
    <property type="entry name" value="ACETATE KINASE"/>
    <property type="match status" value="1"/>
</dbReference>
<dbReference type="HAMAP" id="MF_00020">
    <property type="entry name" value="Acetate_kinase"/>
    <property type="match status" value="1"/>
</dbReference>
<reference evidence="11" key="1">
    <citation type="submission" date="2011-09" db="EMBL/GenBank/DDBJ databases">
        <title>The permanent draft genome of Mucilaginibacter paludis DSM 18603.</title>
        <authorList>
            <consortium name="US DOE Joint Genome Institute (JGI-PGF)"/>
            <person name="Lucas S."/>
            <person name="Han J."/>
            <person name="Lapidus A."/>
            <person name="Bruce D."/>
            <person name="Goodwin L."/>
            <person name="Pitluck S."/>
            <person name="Peters L."/>
            <person name="Kyrpides N."/>
            <person name="Mavromatis K."/>
            <person name="Ivanova N."/>
            <person name="Mikhailova N."/>
            <person name="Held B."/>
            <person name="Detter J.C."/>
            <person name="Tapia R."/>
            <person name="Han C."/>
            <person name="Land M."/>
            <person name="Hauser L."/>
            <person name="Markowitz V."/>
            <person name="Cheng J.-F."/>
            <person name="Hugenholtz P."/>
            <person name="Woyke T."/>
            <person name="Wu D."/>
            <person name="Tindall B."/>
            <person name="Brambilla E."/>
            <person name="Klenk H.-P."/>
            <person name="Eisen J.A."/>
        </authorList>
    </citation>
    <scope>NUCLEOTIDE SEQUENCE [LARGE SCALE GENOMIC DNA]</scope>
    <source>
        <strain evidence="11">DSM 18603</strain>
    </source>
</reference>
<feature type="binding site" evidence="9">
    <location>
        <position position="13"/>
    </location>
    <ligand>
        <name>Mg(2+)</name>
        <dbReference type="ChEBI" id="CHEBI:18420"/>
    </ligand>
</feature>
<dbReference type="STRING" id="714943.Mucpa_4752"/>
<evidence type="ECO:0000256" key="9">
    <source>
        <dbReference type="HAMAP-Rule" id="MF_00020"/>
    </source>
</evidence>
<feature type="binding site" evidence="9">
    <location>
        <position position="379"/>
    </location>
    <ligand>
        <name>Mg(2+)</name>
        <dbReference type="ChEBI" id="CHEBI:18420"/>
    </ligand>
</feature>
<dbReference type="UniPathway" id="UPA00340">
    <property type="reaction ID" value="UER00458"/>
</dbReference>
<feature type="binding site" evidence="9">
    <location>
        <position position="20"/>
    </location>
    <ligand>
        <name>ATP</name>
        <dbReference type="ChEBI" id="CHEBI:30616"/>
    </ligand>
</feature>
<accession>H1Y319</accession>
<dbReference type="PROSITE" id="PS01075">
    <property type="entry name" value="ACETATE_KINASE_1"/>
    <property type="match status" value="1"/>
</dbReference>
<evidence type="ECO:0000256" key="7">
    <source>
        <dbReference type="ARBA" id="ARBA00022840"/>
    </source>
</evidence>
<dbReference type="GO" id="GO:0006085">
    <property type="term" value="P:acetyl-CoA biosynthetic process"/>
    <property type="evidence" value="ECO:0007669"/>
    <property type="project" value="UniProtKB-UniRule"/>
</dbReference>
<dbReference type="PRINTS" id="PR00471">
    <property type="entry name" value="ACETATEKNASE"/>
</dbReference>
<dbReference type="Pfam" id="PF00871">
    <property type="entry name" value="Acetate_kinase"/>
    <property type="match status" value="1"/>
</dbReference>
<organism evidence="11 12">
    <name type="scientific">Mucilaginibacter paludis DSM 18603</name>
    <dbReference type="NCBI Taxonomy" id="714943"/>
    <lineage>
        <taxon>Bacteria</taxon>
        <taxon>Pseudomonadati</taxon>
        <taxon>Bacteroidota</taxon>
        <taxon>Sphingobacteriia</taxon>
        <taxon>Sphingobacteriales</taxon>
        <taxon>Sphingobacteriaceae</taxon>
        <taxon>Mucilaginibacter</taxon>
    </lineage>
</organism>
<feature type="binding site" evidence="9">
    <location>
        <begin position="328"/>
        <end position="332"/>
    </location>
    <ligand>
        <name>ATP</name>
        <dbReference type="ChEBI" id="CHEBI:30616"/>
    </ligand>
</feature>
<keyword evidence="4 9" id="KW-0479">Metal-binding</keyword>
<dbReference type="Proteomes" id="UP000002774">
    <property type="component" value="Chromosome"/>
</dbReference>
<keyword evidence="5 9" id="KW-0547">Nucleotide-binding</keyword>
<comment type="cofactor">
    <cofactor evidence="9">
        <name>Mg(2+)</name>
        <dbReference type="ChEBI" id="CHEBI:18420"/>
    </cofactor>
    <cofactor evidence="9">
        <name>Mn(2+)</name>
        <dbReference type="ChEBI" id="CHEBI:29035"/>
    </cofactor>
    <text evidence="9">Mg(2+). Can also accept Mn(2+).</text>
</comment>
<comment type="caution">
    <text evidence="9">Lacks conserved residue(s) required for the propagation of feature annotation.</text>
</comment>
<dbReference type="Gene3D" id="3.30.420.40">
    <property type="match status" value="2"/>
</dbReference>
<comment type="subunit">
    <text evidence="9">Homodimer.</text>
</comment>